<proteinExistence type="predicted"/>
<evidence type="ECO:0000313" key="3">
    <source>
        <dbReference type="Proteomes" id="UP000741013"/>
    </source>
</evidence>
<dbReference type="Gene3D" id="1.25.40.10">
    <property type="entry name" value="Tetratricopeptide repeat domain"/>
    <property type="match status" value="1"/>
</dbReference>
<feature type="compositionally biased region" description="Basic and acidic residues" evidence="1">
    <location>
        <begin position="1"/>
        <end position="11"/>
    </location>
</feature>
<dbReference type="InterPro" id="IPR011990">
    <property type="entry name" value="TPR-like_helical_dom_sf"/>
</dbReference>
<dbReference type="Proteomes" id="UP000741013">
    <property type="component" value="Unassembled WGS sequence"/>
</dbReference>
<gene>
    <name evidence="2" type="ORF">JOM49_005953</name>
</gene>
<reference evidence="2 3" key="1">
    <citation type="submission" date="2021-03" db="EMBL/GenBank/DDBJ databases">
        <title>Sequencing the genomes of 1000 actinobacteria strains.</title>
        <authorList>
            <person name="Klenk H.-P."/>
        </authorList>
    </citation>
    <scope>NUCLEOTIDE SEQUENCE [LARGE SCALE GENOMIC DNA]</scope>
    <source>
        <strain evidence="2 3">DSM 45510</strain>
    </source>
</reference>
<protein>
    <recommendedName>
        <fullName evidence="4">Transcriptional regulator</fullName>
    </recommendedName>
</protein>
<accession>A0ABS4PYB7</accession>
<comment type="caution">
    <text evidence="2">The sequence shown here is derived from an EMBL/GenBank/DDBJ whole genome shotgun (WGS) entry which is preliminary data.</text>
</comment>
<sequence>MERNDQLRAAREAVPSPRVAGTAMSRQELADAVNSWLGVHSDRHGVVDEHYVARLERGKIRWPNADYRAAFAAVLHRSQAELGFRPSAANRRPVRCAPAPPLREPPAEEPPAEAEVVAIRAMASAFTSADRKVGGGLLYGQVVRYLNAEIGPRLLDVGGSVGSGLFAAASSVTEIAGWMAHDGGKDHAARRHFESAFRLASVADHDALAANVCASMSHLAGQLGESVDAVRIAEAGLERTACTTGTTRLTARLHAMRARGLAMRGDGRESVAALGNAERTLSAADGEGAVAWISGFDEASLAGEVALCLRRLGDLPGAQRHAERVIELRSGDRVRSRAFGKLTLARVLADSGRLEEAAVIGTELCRVATSLTSARVRARLDRLGDVLRPHAAVPEVAEFLTCLTATPVTTAEEGARWPV</sequence>
<name>A0ABS4PYB7_9PSEU</name>
<evidence type="ECO:0008006" key="4">
    <source>
        <dbReference type="Google" id="ProtNLM"/>
    </source>
</evidence>
<dbReference type="EMBL" id="JAGGMS010000001">
    <property type="protein sequence ID" value="MBP2184427.1"/>
    <property type="molecule type" value="Genomic_DNA"/>
</dbReference>
<organism evidence="2 3">
    <name type="scientific">Amycolatopsis magusensis</name>
    <dbReference type="NCBI Taxonomy" id="882444"/>
    <lineage>
        <taxon>Bacteria</taxon>
        <taxon>Bacillati</taxon>
        <taxon>Actinomycetota</taxon>
        <taxon>Actinomycetes</taxon>
        <taxon>Pseudonocardiales</taxon>
        <taxon>Pseudonocardiaceae</taxon>
        <taxon>Amycolatopsis</taxon>
    </lineage>
</organism>
<feature type="region of interest" description="Disordered" evidence="1">
    <location>
        <begin position="1"/>
        <end position="22"/>
    </location>
</feature>
<keyword evidence="3" id="KW-1185">Reference proteome</keyword>
<dbReference type="RefSeq" id="WP_209667443.1">
    <property type="nucleotide sequence ID" value="NZ_JAGGMS010000001.1"/>
</dbReference>
<evidence type="ECO:0000256" key="1">
    <source>
        <dbReference type="SAM" id="MobiDB-lite"/>
    </source>
</evidence>
<evidence type="ECO:0000313" key="2">
    <source>
        <dbReference type="EMBL" id="MBP2184427.1"/>
    </source>
</evidence>